<dbReference type="GO" id="GO:0003735">
    <property type="term" value="F:structural constituent of ribosome"/>
    <property type="evidence" value="ECO:0007669"/>
    <property type="project" value="InterPro"/>
</dbReference>
<dbReference type="InterPro" id="IPR023563">
    <property type="entry name" value="Ribosomal_uL13_CS"/>
</dbReference>
<dbReference type="PROSITE" id="PS00783">
    <property type="entry name" value="RIBOSOMAL_L13"/>
    <property type="match status" value="1"/>
</dbReference>
<dbReference type="GO" id="GO:0006412">
    <property type="term" value="P:translation"/>
    <property type="evidence" value="ECO:0007669"/>
    <property type="project" value="UniProtKB-UniRule"/>
</dbReference>
<evidence type="ECO:0000313" key="6">
    <source>
        <dbReference type="EMBL" id="ARW61102.1"/>
    </source>
</evidence>
<dbReference type="GO" id="GO:0003729">
    <property type="term" value="F:mRNA binding"/>
    <property type="evidence" value="ECO:0007669"/>
    <property type="project" value="TreeGrafter"/>
</dbReference>
<dbReference type="InterPro" id="IPR036899">
    <property type="entry name" value="Ribosomal_uL13_sf"/>
</dbReference>
<dbReference type="GO" id="GO:0022625">
    <property type="term" value="C:cytosolic large ribosomal subunit"/>
    <property type="evidence" value="ECO:0007669"/>
    <property type="project" value="TreeGrafter"/>
</dbReference>
<evidence type="ECO:0000256" key="1">
    <source>
        <dbReference type="ARBA" id="ARBA00006227"/>
    </source>
</evidence>
<comment type="subcellular location">
    <subcellularLocation>
        <location evidence="4">Plastid</location>
        <location evidence="4">Chloroplast</location>
    </subcellularLocation>
</comment>
<dbReference type="InterPro" id="IPR005823">
    <property type="entry name" value="Ribosomal_uL13_bac-type"/>
</dbReference>
<dbReference type="Pfam" id="PF00572">
    <property type="entry name" value="Ribosomal_L13"/>
    <property type="match status" value="1"/>
</dbReference>
<evidence type="ECO:0000256" key="2">
    <source>
        <dbReference type="ARBA" id="ARBA00022980"/>
    </source>
</evidence>
<keyword evidence="3 4" id="KW-0687">Ribonucleoprotein</keyword>
<dbReference type="HAMAP" id="MF_01366">
    <property type="entry name" value="Ribosomal_uL13"/>
    <property type="match status" value="1"/>
</dbReference>
<dbReference type="EMBL" id="MF101416">
    <property type="protein sequence ID" value="ARW61102.1"/>
    <property type="molecule type" value="Genomic_DNA"/>
</dbReference>
<gene>
    <name evidence="4 6" type="primary">rpl13</name>
</gene>
<dbReference type="SUPFAM" id="SSF52161">
    <property type="entry name" value="Ribosomal protein L13"/>
    <property type="match status" value="1"/>
</dbReference>
<organism evidence="6">
    <name type="scientific">Caloglossa monosticha</name>
    <dbReference type="NCBI Taxonomy" id="76906"/>
    <lineage>
        <taxon>Eukaryota</taxon>
        <taxon>Rhodophyta</taxon>
        <taxon>Florideophyceae</taxon>
        <taxon>Rhodymeniophycidae</taxon>
        <taxon>Ceramiales</taxon>
        <taxon>Delesseriaceae</taxon>
        <taxon>Caloglossa</taxon>
    </lineage>
</organism>
<keyword evidence="6" id="KW-0150">Chloroplast</keyword>
<evidence type="ECO:0000256" key="5">
    <source>
        <dbReference type="RuleBase" id="RU003877"/>
    </source>
</evidence>
<dbReference type="RefSeq" id="YP_009392540.1">
    <property type="nucleotide sequence ID" value="NC_035263.1"/>
</dbReference>
<dbReference type="Gene3D" id="3.90.1180.10">
    <property type="entry name" value="Ribosomal protein L13"/>
    <property type="match status" value="1"/>
</dbReference>
<name>A0A1Z1M594_9FLOR</name>
<dbReference type="InterPro" id="IPR005822">
    <property type="entry name" value="Ribosomal_uL13"/>
</dbReference>
<proteinExistence type="inferred from homology"/>
<evidence type="ECO:0000256" key="3">
    <source>
        <dbReference type="ARBA" id="ARBA00023274"/>
    </source>
</evidence>
<sequence length="145" mass="16737">MTINKNITNFNPPENQWYIINAANQNLGRLSSKIAYILQGKNNKTYAPHIKNNAYIIIINSKLIKITGNKKTQKTYKRHSGRPGSLKIETFSELQKRLPNRILEKAIKGMLPKNFIGKKIFSQIKIYTNDKHPYCTQKPLPLNEI</sequence>
<comment type="subunit">
    <text evidence="4">Part of the 50S ribosomal subunit.</text>
</comment>
<geneLocation type="chloroplast" evidence="6"/>
<dbReference type="PIRSF" id="PIRSF002181">
    <property type="entry name" value="Ribosomal_L13"/>
    <property type="match status" value="1"/>
</dbReference>
<keyword evidence="6" id="KW-0934">Plastid</keyword>
<evidence type="ECO:0000256" key="4">
    <source>
        <dbReference type="HAMAP-Rule" id="MF_01366"/>
    </source>
</evidence>
<dbReference type="PANTHER" id="PTHR11545">
    <property type="entry name" value="RIBOSOMAL PROTEIN L13"/>
    <property type="match status" value="1"/>
</dbReference>
<dbReference type="GeneID" id="33354084"/>
<dbReference type="GO" id="GO:0017148">
    <property type="term" value="P:negative regulation of translation"/>
    <property type="evidence" value="ECO:0007669"/>
    <property type="project" value="TreeGrafter"/>
</dbReference>
<dbReference type="PANTHER" id="PTHR11545:SF2">
    <property type="entry name" value="LARGE RIBOSOMAL SUBUNIT PROTEIN UL13M"/>
    <property type="match status" value="1"/>
</dbReference>
<dbReference type="GO" id="GO:0009507">
    <property type="term" value="C:chloroplast"/>
    <property type="evidence" value="ECO:0007669"/>
    <property type="project" value="UniProtKB-SubCell"/>
</dbReference>
<dbReference type="CDD" id="cd00392">
    <property type="entry name" value="Ribosomal_L13"/>
    <property type="match status" value="1"/>
</dbReference>
<dbReference type="AlphaFoldDB" id="A0A1Z1M594"/>
<accession>A0A1Z1M594</accession>
<reference evidence="6" key="1">
    <citation type="journal article" date="2017" name="J. Phycol.">
        <title>Analysis of chloroplast genomes and a supermatrix inform reclassification of the Rhodomelaceae (Rhodophyta).</title>
        <authorList>
            <person name="Diaz-Tapia P."/>
            <person name="Maggs C.A."/>
            <person name="West J.A."/>
            <person name="Verbruggen H."/>
        </authorList>
    </citation>
    <scope>NUCLEOTIDE SEQUENCE</scope>
    <source>
        <strain evidence="6">JW3046</strain>
    </source>
</reference>
<protein>
    <recommendedName>
        <fullName evidence="4">Large ribosomal subunit protein uL13c</fullName>
    </recommendedName>
</protein>
<comment type="similarity">
    <text evidence="1 4 5">Belongs to the universal ribosomal protein uL13 family.</text>
</comment>
<dbReference type="NCBIfam" id="TIGR01066">
    <property type="entry name" value="rplM_bact"/>
    <property type="match status" value="1"/>
</dbReference>
<keyword evidence="2 4" id="KW-0689">Ribosomal protein</keyword>